<proteinExistence type="inferred from homology"/>
<dbReference type="GO" id="GO:0019243">
    <property type="term" value="P:methylglyoxal catabolic process to D-lactate via S-lactoyl-glutathione"/>
    <property type="evidence" value="ECO:0007669"/>
    <property type="project" value="TreeGrafter"/>
</dbReference>
<dbReference type="EMBL" id="PHHF01000023">
    <property type="protein sequence ID" value="PTD25667.1"/>
    <property type="molecule type" value="Genomic_DNA"/>
</dbReference>
<keyword evidence="6" id="KW-1185">Reference proteome</keyword>
<reference evidence="5 6" key="1">
    <citation type="submission" date="2017-11" db="EMBL/GenBank/DDBJ databases">
        <title>Sphingomonas oleivorans sp. nov., isolated from oil-contaminated soil.</title>
        <authorList>
            <person name="Wang L."/>
            <person name="Chen L."/>
        </authorList>
    </citation>
    <scope>NUCLEOTIDE SEQUENCE [LARGE SCALE GENOMIC DNA]</scope>
    <source>
        <strain evidence="5 6">K101</strain>
    </source>
</reference>
<evidence type="ECO:0000256" key="1">
    <source>
        <dbReference type="ARBA" id="ARBA00023016"/>
    </source>
</evidence>
<keyword evidence="2" id="KW-0456">Lyase</keyword>
<dbReference type="Proteomes" id="UP000241206">
    <property type="component" value="Unassembled WGS sequence"/>
</dbReference>
<dbReference type="AlphaFoldDB" id="A0A2T4I5Y2"/>
<evidence type="ECO:0000313" key="5">
    <source>
        <dbReference type="EMBL" id="PTD25667.1"/>
    </source>
</evidence>
<gene>
    <name evidence="5" type="ORF">CV103_05570</name>
</gene>
<keyword evidence="5" id="KW-0808">Transferase</keyword>
<dbReference type="GO" id="GO:0019172">
    <property type="term" value="F:glyoxalase III activity"/>
    <property type="evidence" value="ECO:0007669"/>
    <property type="project" value="TreeGrafter"/>
</dbReference>
<evidence type="ECO:0000259" key="4">
    <source>
        <dbReference type="Pfam" id="PF01965"/>
    </source>
</evidence>
<keyword evidence="5" id="KW-0315">Glutamine amidotransferase</keyword>
<dbReference type="InterPro" id="IPR002818">
    <property type="entry name" value="DJ-1/PfpI"/>
</dbReference>
<dbReference type="CDD" id="cd03141">
    <property type="entry name" value="GATase1_Hsp31_like"/>
    <property type="match status" value="1"/>
</dbReference>
<dbReference type="PANTHER" id="PTHR48094:SF11">
    <property type="entry name" value="GLUTATHIONE-INDEPENDENT GLYOXALASE HSP31-RELATED"/>
    <property type="match status" value="1"/>
</dbReference>
<dbReference type="PANTHER" id="PTHR48094">
    <property type="entry name" value="PROTEIN/NUCLEIC ACID DEGLYCASE DJ-1-RELATED"/>
    <property type="match status" value="1"/>
</dbReference>
<accession>A0A2T4I5Y2</accession>
<dbReference type="Gene3D" id="3.40.50.880">
    <property type="match status" value="1"/>
</dbReference>
<dbReference type="GO" id="GO:0016740">
    <property type="term" value="F:transferase activity"/>
    <property type="evidence" value="ECO:0007669"/>
    <property type="project" value="UniProtKB-KW"/>
</dbReference>
<evidence type="ECO:0000313" key="6">
    <source>
        <dbReference type="Proteomes" id="UP000241206"/>
    </source>
</evidence>
<comment type="caution">
    <text evidence="5">The sequence shown here is derived from an EMBL/GenBank/DDBJ whole genome shotgun (WGS) entry which is preliminary data.</text>
</comment>
<dbReference type="InterPro" id="IPR050325">
    <property type="entry name" value="Prot/Nucl_acid_deglycase"/>
</dbReference>
<feature type="domain" description="DJ-1/PfpI" evidence="4">
    <location>
        <begin position="77"/>
        <end position="225"/>
    </location>
</feature>
<dbReference type="Pfam" id="PF01965">
    <property type="entry name" value="DJ-1_PfpI"/>
    <property type="match status" value="1"/>
</dbReference>
<dbReference type="InterPro" id="IPR029062">
    <property type="entry name" value="Class_I_gatase-like"/>
</dbReference>
<sequence length="237" mass="24585">MRILFVLTSQGRMGAGDRPTGLWIEEFTAPYFLFRDAGAAITLASPLGGPVPTDPTGDAVEPVPPSVARFRANAAAQSALAATRPLAAIAPHGFPQGFDAIFYPGGLGPMWDLAADPHSRALIETAFTAATPIAFVCHGQAALAACRAPDGRPLVAGRRLTAFSRAEDEAAGLVTLAPFVLEDRLRALGADFRHGPPDAPFIVRDGHLLTGQNPASSLPLAEALLALLTLEPGSPAP</sequence>
<keyword evidence="1" id="KW-0346">Stress response</keyword>
<organism evidence="5 6">
    <name type="scientific">Edaphosphingomonas fennica</name>
    <dbReference type="NCBI Taxonomy" id="114404"/>
    <lineage>
        <taxon>Bacteria</taxon>
        <taxon>Pseudomonadati</taxon>
        <taxon>Pseudomonadota</taxon>
        <taxon>Alphaproteobacteria</taxon>
        <taxon>Sphingomonadales</taxon>
        <taxon>Rhizorhabdaceae</taxon>
        <taxon>Edaphosphingomonas</taxon>
    </lineage>
</organism>
<evidence type="ECO:0000256" key="2">
    <source>
        <dbReference type="ARBA" id="ARBA00023239"/>
    </source>
</evidence>
<evidence type="ECO:0000256" key="3">
    <source>
        <dbReference type="ARBA" id="ARBA00038493"/>
    </source>
</evidence>
<name>A0A2T4I5Y2_9SPHN</name>
<dbReference type="GO" id="GO:0005737">
    <property type="term" value="C:cytoplasm"/>
    <property type="evidence" value="ECO:0007669"/>
    <property type="project" value="TreeGrafter"/>
</dbReference>
<protein>
    <submittedName>
        <fullName evidence="5">Type 1 glutamine amidotransferase domain-containing protein</fullName>
    </submittedName>
</protein>
<dbReference type="RefSeq" id="WP_107394233.1">
    <property type="nucleotide sequence ID" value="NZ_PHHF01000023.1"/>
</dbReference>
<dbReference type="SUPFAM" id="SSF52317">
    <property type="entry name" value="Class I glutamine amidotransferase-like"/>
    <property type="match status" value="1"/>
</dbReference>
<comment type="similarity">
    <text evidence="3">Belongs to the peptidase C56 family. HSP31-like subfamily.</text>
</comment>